<keyword evidence="4 10" id="KW-0547">Nucleotide-binding</keyword>
<reference evidence="14" key="1">
    <citation type="submission" date="2021-09" db="EMBL/GenBank/DDBJ databases">
        <authorList>
            <consortium name="AG Swart"/>
            <person name="Singh M."/>
            <person name="Singh A."/>
            <person name="Seah K."/>
            <person name="Emmerich C."/>
        </authorList>
    </citation>
    <scope>NUCLEOTIDE SEQUENCE</scope>
    <source>
        <strain evidence="14">ATCC30299</strain>
    </source>
</reference>
<evidence type="ECO:0000256" key="12">
    <source>
        <dbReference type="SAM" id="Coils"/>
    </source>
</evidence>
<dbReference type="Pfam" id="PF00225">
    <property type="entry name" value="Kinesin"/>
    <property type="match status" value="1"/>
</dbReference>
<evidence type="ECO:0000313" key="15">
    <source>
        <dbReference type="Proteomes" id="UP001162131"/>
    </source>
</evidence>
<feature type="binding site" evidence="10">
    <location>
        <begin position="96"/>
        <end position="103"/>
    </location>
    <ligand>
        <name>ATP</name>
        <dbReference type="ChEBI" id="CHEBI:30616"/>
    </ligand>
</feature>
<dbReference type="CDD" id="cd01369">
    <property type="entry name" value="KISc_KHC_KIF5"/>
    <property type="match status" value="1"/>
</dbReference>
<dbReference type="GO" id="GO:0003777">
    <property type="term" value="F:microtubule motor activity"/>
    <property type="evidence" value="ECO:0007669"/>
    <property type="project" value="InterPro"/>
</dbReference>
<evidence type="ECO:0000256" key="3">
    <source>
        <dbReference type="ARBA" id="ARBA00022701"/>
    </source>
</evidence>
<dbReference type="PANTHER" id="PTHR47968:SF75">
    <property type="entry name" value="CENTROMERE-ASSOCIATED PROTEIN E"/>
    <property type="match status" value="1"/>
</dbReference>
<comment type="similarity">
    <text evidence="9">Belongs to the TRAFAC class myosin-kinesin ATPase superfamily. Kinesin family. KIN-5/BimC subfamily.</text>
</comment>
<keyword evidence="8" id="KW-0206">Cytoskeleton</keyword>
<evidence type="ECO:0000256" key="10">
    <source>
        <dbReference type="PROSITE-ProRule" id="PRU00283"/>
    </source>
</evidence>
<dbReference type="GO" id="GO:0007018">
    <property type="term" value="P:microtubule-based movement"/>
    <property type="evidence" value="ECO:0007669"/>
    <property type="project" value="InterPro"/>
</dbReference>
<feature type="coiled-coil region" evidence="12">
    <location>
        <begin position="404"/>
        <end position="483"/>
    </location>
</feature>
<keyword evidence="7 10" id="KW-0505">Motor protein</keyword>
<keyword evidence="15" id="KW-1185">Reference proteome</keyword>
<dbReference type="EMBL" id="CAJZBQ010000038">
    <property type="protein sequence ID" value="CAG9325450.1"/>
    <property type="molecule type" value="Genomic_DNA"/>
</dbReference>
<evidence type="ECO:0000256" key="1">
    <source>
        <dbReference type="ARBA" id="ARBA00004245"/>
    </source>
</evidence>
<feature type="coiled-coil region" evidence="12">
    <location>
        <begin position="350"/>
        <end position="377"/>
    </location>
</feature>
<keyword evidence="6 12" id="KW-0175">Coiled coil</keyword>
<dbReference type="InterPro" id="IPR001752">
    <property type="entry name" value="Kinesin_motor_dom"/>
</dbReference>
<sequence length="753" mass="85624">MEQSEDLTSGNIKVVCRFRPLNEKEKQLSEGICVDFLPDHKTTMMKSHPEGQEPPRFTLDYVFTPQARQSEVYEIAAKQIIAAVMQGFNGTVFAYGQTSSGKTFTMSGPSMEDPELMGIIPRMVGDVFSKIDSAAEHLEFTVKVGYCEIYMEKIKDLLDPTKNNLKIHEDRTRGVFIEGLTEKYAATEEDVYDMMAIGIENREVGYTNMNAGSSRSHSIFIVTITQTNSIDYSTKVGKLYLVDLAGSEKVGKTGAEGKRLEEAKNINKSLTVLGQVINSLTDGKSTHIPYRDSKLTRVLQDSLGGNSKTSLIITCSPSPYNEAETLSTLRFGMRAKSIKNKPKVNREYTVAELKLMLAKANDEIRLKESRIRQLETTIGQSGLAVPKDLEEMKDSSFIEEDSKATEYDEVIQELEEVRSQLNREVELRTQTAQELVKKSLEFEELKISYETLINENSVLEEKYAKKKAEFNETQEKANKLELSQIMIKNEFNDLNKRVLDLEQLLNSRDVEIDHLKAQQTPNTLNEPGEDYSELLDEFKNQLQIEQKKNKDLNDHIELLHKQIEEQQQKLTTQKPGLPFTASRAPDSWEEEKKLLLRDLQNRVEKVVNLQIALDDFRDRYHSLENSLPRGAKEFKNKADALERTVDQLTNANHDLIHQKSDLKVEIQMQEKKNASIMERNNKLEAELKRYKALLAEAESTMKNWYAEMEGRRSLRPSLGGGYSNIIKTIRGGGGAARMSTMPGKLQNPFEKNL</sequence>
<keyword evidence="3 11" id="KW-0493">Microtubule</keyword>
<dbReference type="PROSITE" id="PS50067">
    <property type="entry name" value="KINESIN_MOTOR_2"/>
    <property type="match status" value="1"/>
</dbReference>
<dbReference type="GO" id="GO:0005874">
    <property type="term" value="C:microtubule"/>
    <property type="evidence" value="ECO:0007669"/>
    <property type="project" value="UniProtKB-KW"/>
</dbReference>
<evidence type="ECO:0000256" key="4">
    <source>
        <dbReference type="ARBA" id="ARBA00022741"/>
    </source>
</evidence>
<evidence type="ECO:0000259" key="13">
    <source>
        <dbReference type="PROSITE" id="PS50067"/>
    </source>
</evidence>
<dbReference type="PANTHER" id="PTHR47968">
    <property type="entry name" value="CENTROMERE PROTEIN E"/>
    <property type="match status" value="1"/>
</dbReference>
<keyword evidence="5 10" id="KW-0067">ATP-binding</keyword>
<dbReference type="FunFam" id="3.40.850.10:FF:000019">
    <property type="entry name" value="Kinesin-like protein KIN-5D"/>
    <property type="match status" value="1"/>
</dbReference>
<evidence type="ECO:0000256" key="5">
    <source>
        <dbReference type="ARBA" id="ARBA00022840"/>
    </source>
</evidence>
<dbReference type="Gene3D" id="1.20.5.340">
    <property type="match status" value="1"/>
</dbReference>
<keyword evidence="2" id="KW-0963">Cytoplasm</keyword>
<dbReference type="AlphaFoldDB" id="A0AAU9JDU7"/>
<name>A0AAU9JDU7_9CILI</name>
<feature type="coiled-coil region" evidence="12">
    <location>
        <begin position="535"/>
        <end position="569"/>
    </location>
</feature>
<gene>
    <name evidence="14" type="ORF">BSTOLATCC_MIC38704</name>
</gene>
<dbReference type="Proteomes" id="UP001162131">
    <property type="component" value="Unassembled WGS sequence"/>
</dbReference>
<dbReference type="InterPro" id="IPR019821">
    <property type="entry name" value="Kinesin_motor_CS"/>
</dbReference>
<dbReference type="PROSITE" id="PS00411">
    <property type="entry name" value="KINESIN_MOTOR_1"/>
    <property type="match status" value="1"/>
</dbReference>
<evidence type="ECO:0000256" key="2">
    <source>
        <dbReference type="ARBA" id="ARBA00022490"/>
    </source>
</evidence>
<dbReference type="InterPro" id="IPR036961">
    <property type="entry name" value="Kinesin_motor_dom_sf"/>
</dbReference>
<feature type="domain" description="Kinesin motor" evidence="13">
    <location>
        <begin position="11"/>
        <end position="338"/>
    </location>
</feature>
<accession>A0AAU9JDU7</accession>
<evidence type="ECO:0000256" key="9">
    <source>
        <dbReference type="ARBA" id="ARBA00034704"/>
    </source>
</evidence>
<dbReference type="InterPro" id="IPR027417">
    <property type="entry name" value="P-loop_NTPase"/>
</dbReference>
<comment type="caution">
    <text evidence="14">The sequence shown here is derived from an EMBL/GenBank/DDBJ whole genome shotgun (WGS) entry which is preliminary data.</text>
</comment>
<dbReference type="InterPro" id="IPR027640">
    <property type="entry name" value="Kinesin-like_fam"/>
</dbReference>
<evidence type="ECO:0000313" key="14">
    <source>
        <dbReference type="EMBL" id="CAG9325450.1"/>
    </source>
</evidence>
<dbReference type="Gene3D" id="3.40.850.10">
    <property type="entry name" value="Kinesin motor domain"/>
    <property type="match status" value="1"/>
</dbReference>
<evidence type="ECO:0000256" key="11">
    <source>
        <dbReference type="RuleBase" id="RU000394"/>
    </source>
</evidence>
<evidence type="ECO:0000256" key="7">
    <source>
        <dbReference type="ARBA" id="ARBA00023175"/>
    </source>
</evidence>
<evidence type="ECO:0000256" key="6">
    <source>
        <dbReference type="ARBA" id="ARBA00023054"/>
    </source>
</evidence>
<dbReference type="SMART" id="SM00129">
    <property type="entry name" value="KISc"/>
    <property type="match status" value="1"/>
</dbReference>
<dbReference type="SUPFAM" id="SSF52540">
    <property type="entry name" value="P-loop containing nucleoside triphosphate hydrolases"/>
    <property type="match status" value="1"/>
</dbReference>
<proteinExistence type="inferred from homology"/>
<comment type="subcellular location">
    <subcellularLocation>
        <location evidence="1">Cytoplasm</location>
        <location evidence="1">Cytoskeleton</location>
    </subcellularLocation>
</comment>
<dbReference type="PRINTS" id="PR00380">
    <property type="entry name" value="KINESINHEAVY"/>
</dbReference>
<protein>
    <recommendedName>
        <fullName evidence="11">Kinesin-like protein</fullName>
    </recommendedName>
</protein>
<dbReference type="GO" id="GO:0007010">
    <property type="term" value="P:cytoskeleton organization"/>
    <property type="evidence" value="ECO:0007669"/>
    <property type="project" value="UniProtKB-ARBA"/>
</dbReference>
<feature type="coiled-coil region" evidence="12">
    <location>
        <begin position="606"/>
        <end position="707"/>
    </location>
</feature>
<organism evidence="14 15">
    <name type="scientific">Blepharisma stoltei</name>
    <dbReference type="NCBI Taxonomy" id="1481888"/>
    <lineage>
        <taxon>Eukaryota</taxon>
        <taxon>Sar</taxon>
        <taxon>Alveolata</taxon>
        <taxon>Ciliophora</taxon>
        <taxon>Postciliodesmatophora</taxon>
        <taxon>Heterotrichea</taxon>
        <taxon>Heterotrichida</taxon>
        <taxon>Blepharismidae</taxon>
        <taxon>Blepharisma</taxon>
    </lineage>
</organism>
<evidence type="ECO:0000256" key="8">
    <source>
        <dbReference type="ARBA" id="ARBA00023212"/>
    </source>
</evidence>
<dbReference type="GO" id="GO:0008017">
    <property type="term" value="F:microtubule binding"/>
    <property type="evidence" value="ECO:0007669"/>
    <property type="project" value="InterPro"/>
</dbReference>
<dbReference type="GO" id="GO:0005524">
    <property type="term" value="F:ATP binding"/>
    <property type="evidence" value="ECO:0007669"/>
    <property type="project" value="UniProtKB-UniRule"/>
</dbReference>